<sequence length="222" mass="26030">MSKRNNQLENKRKKIMANYESEIKRLYKLLQQSQKIWTNVDPIKEANPNQLLFRSNEYNNGSSLNIDVEKNISILPYFHFVTFLPEQGEEETLVLGNFSIKNEGNSPLKQPIICIRISPPKAAHLSGKILMMHRNDQVITDAEEEWTHVYRDWKKRIQHHGEYWLQPLHCNEINPNETLTFSNFEIRIRKKNNISNINIDGYVFSEASSEGFPALNNISFRL</sequence>
<evidence type="ECO:0000313" key="3">
    <source>
        <dbReference type="Proteomes" id="UP000001401"/>
    </source>
</evidence>
<evidence type="ECO:0000313" key="2">
    <source>
        <dbReference type="EMBL" id="ADU31077.1"/>
    </source>
</evidence>
<proteinExistence type="predicted"/>
<dbReference type="OrthoDB" id="2679997at2"/>
<keyword evidence="3" id="KW-1185">Reference proteome</keyword>
<protein>
    <submittedName>
        <fullName evidence="2">Uncharacterized protein</fullName>
    </submittedName>
</protein>
<dbReference type="Proteomes" id="UP000001401">
    <property type="component" value="Chromosome"/>
</dbReference>
<keyword evidence="1" id="KW-0175">Coiled coil</keyword>
<dbReference type="STRING" id="649639.Bcell_2824"/>
<reference evidence="2" key="1">
    <citation type="submission" date="2010-12" db="EMBL/GenBank/DDBJ databases">
        <title>Complete sequence of Bacillus cellulosilyticus DSM 2522.</title>
        <authorList>
            <consortium name="US DOE Joint Genome Institute"/>
            <person name="Lucas S."/>
            <person name="Copeland A."/>
            <person name="Lapidus A."/>
            <person name="Cheng J.-F."/>
            <person name="Bruce D."/>
            <person name="Goodwin L."/>
            <person name="Pitluck S."/>
            <person name="Chertkov O."/>
            <person name="Detter J.C."/>
            <person name="Han C."/>
            <person name="Tapia R."/>
            <person name="Land M."/>
            <person name="Hauser L."/>
            <person name="Jeffries C."/>
            <person name="Kyrpides N."/>
            <person name="Ivanova N."/>
            <person name="Mikhailova N."/>
            <person name="Brumm P."/>
            <person name="Mead D."/>
            <person name="Woyke T."/>
        </authorList>
    </citation>
    <scope>NUCLEOTIDE SEQUENCE [LARGE SCALE GENOMIC DNA]</scope>
    <source>
        <strain evidence="2">DSM 2522</strain>
    </source>
</reference>
<organism evidence="2 3">
    <name type="scientific">Evansella cellulosilytica (strain ATCC 21833 / DSM 2522 / FERM P-1141 / JCM 9156 / N-4)</name>
    <name type="common">Bacillus cellulosilyticus</name>
    <dbReference type="NCBI Taxonomy" id="649639"/>
    <lineage>
        <taxon>Bacteria</taxon>
        <taxon>Bacillati</taxon>
        <taxon>Bacillota</taxon>
        <taxon>Bacilli</taxon>
        <taxon>Bacillales</taxon>
        <taxon>Bacillaceae</taxon>
        <taxon>Evansella</taxon>
    </lineage>
</organism>
<dbReference type="EMBL" id="CP002394">
    <property type="protein sequence ID" value="ADU31077.1"/>
    <property type="molecule type" value="Genomic_DNA"/>
</dbReference>
<name>E6TWC1_EVAC2</name>
<gene>
    <name evidence="2" type="ordered locus">Bcell_2824</name>
</gene>
<evidence type="ECO:0000256" key="1">
    <source>
        <dbReference type="SAM" id="Coils"/>
    </source>
</evidence>
<dbReference type="KEGG" id="bco:Bcell_2824"/>
<dbReference type="RefSeq" id="WP_013489409.1">
    <property type="nucleotide sequence ID" value="NC_014829.1"/>
</dbReference>
<accession>E6TWC1</accession>
<feature type="coiled-coil region" evidence="1">
    <location>
        <begin position="5"/>
        <end position="36"/>
    </location>
</feature>
<dbReference type="AlphaFoldDB" id="E6TWC1"/>
<dbReference type="HOGENOM" id="CLU_095642_0_0_9"/>
<dbReference type="eggNOG" id="ENOG5032QXU">
    <property type="taxonomic scope" value="Bacteria"/>
</dbReference>